<proteinExistence type="predicted"/>
<evidence type="ECO:0000313" key="2">
    <source>
        <dbReference type="EMBL" id="KAH9384617.1"/>
    </source>
</evidence>
<sequence length="233" mass="25505">MLQAAEPVTLSAAATGLAPCAQEAAGALVRGRTRSLGALWRRQIKKLDALPGRTPAVRFFRREQQIHAGEEGHGGQGTLVERAYRVQTWCRRRSTAPGSPSSASSWPGHWSRGELPTAARHPRSQAARLPAQAHTVFCLPGLLLVLRADKGPQLQAPRRHPRQVSGSRYWQVERSCMCCQEMGEREATKAVFCPKGPGPKFRKLVTRAPVECMCRPCTAPDEASVLPQEFVGL</sequence>
<dbReference type="AlphaFoldDB" id="A0A9J6HCB5"/>
<organism evidence="2 3">
    <name type="scientific">Haemaphysalis longicornis</name>
    <name type="common">Bush tick</name>
    <dbReference type="NCBI Taxonomy" id="44386"/>
    <lineage>
        <taxon>Eukaryota</taxon>
        <taxon>Metazoa</taxon>
        <taxon>Ecdysozoa</taxon>
        <taxon>Arthropoda</taxon>
        <taxon>Chelicerata</taxon>
        <taxon>Arachnida</taxon>
        <taxon>Acari</taxon>
        <taxon>Parasitiformes</taxon>
        <taxon>Ixodida</taxon>
        <taxon>Ixodoidea</taxon>
        <taxon>Ixodidae</taxon>
        <taxon>Haemaphysalinae</taxon>
        <taxon>Haemaphysalis</taxon>
    </lineage>
</organism>
<evidence type="ECO:0008006" key="4">
    <source>
        <dbReference type="Google" id="ProtNLM"/>
    </source>
</evidence>
<evidence type="ECO:0000313" key="3">
    <source>
        <dbReference type="Proteomes" id="UP000821853"/>
    </source>
</evidence>
<reference evidence="2 3" key="1">
    <citation type="journal article" date="2020" name="Cell">
        <title>Large-Scale Comparative Analyses of Tick Genomes Elucidate Their Genetic Diversity and Vector Capacities.</title>
        <authorList>
            <consortium name="Tick Genome and Microbiome Consortium (TIGMIC)"/>
            <person name="Jia N."/>
            <person name="Wang J."/>
            <person name="Shi W."/>
            <person name="Du L."/>
            <person name="Sun Y."/>
            <person name="Zhan W."/>
            <person name="Jiang J.F."/>
            <person name="Wang Q."/>
            <person name="Zhang B."/>
            <person name="Ji P."/>
            <person name="Bell-Sakyi L."/>
            <person name="Cui X.M."/>
            <person name="Yuan T.T."/>
            <person name="Jiang B.G."/>
            <person name="Yang W.F."/>
            <person name="Lam T.T."/>
            <person name="Chang Q.C."/>
            <person name="Ding S.J."/>
            <person name="Wang X.J."/>
            <person name="Zhu J.G."/>
            <person name="Ruan X.D."/>
            <person name="Zhao L."/>
            <person name="Wei J.T."/>
            <person name="Ye R.Z."/>
            <person name="Que T.C."/>
            <person name="Du C.H."/>
            <person name="Zhou Y.H."/>
            <person name="Cheng J.X."/>
            <person name="Dai P.F."/>
            <person name="Guo W.B."/>
            <person name="Han X.H."/>
            <person name="Huang E.J."/>
            <person name="Li L.F."/>
            <person name="Wei W."/>
            <person name="Gao Y.C."/>
            <person name="Liu J.Z."/>
            <person name="Shao H.Z."/>
            <person name="Wang X."/>
            <person name="Wang C.C."/>
            <person name="Yang T.C."/>
            <person name="Huo Q.B."/>
            <person name="Li W."/>
            <person name="Chen H.Y."/>
            <person name="Chen S.E."/>
            <person name="Zhou L.G."/>
            <person name="Ni X.B."/>
            <person name="Tian J.H."/>
            <person name="Sheng Y."/>
            <person name="Liu T."/>
            <person name="Pan Y.S."/>
            <person name="Xia L.Y."/>
            <person name="Li J."/>
            <person name="Zhao F."/>
            <person name="Cao W.C."/>
        </authorList>
    </citation>
    <scope>NUCLEOTIDE SEQUENCE [LARGE SCALE GENOMIC DNA]</scope>
    <source>
        <strain evidence="2">HaeL-2018</strain>
    </source>
</reference>
<evidence type="ECO:0000256" key="1">
    <source>
        <dbReference type="SAM" id="MobiDB-lite"/>
    </source>
</evidence>
<dbReference type="OrthoDB" id="6493004at2759"/>
<name>A0A9J6HCB5_HAELO</name>
<gene>
    <name evidence="2" type="ORF">HPB48_026626</name>
</gene>
<keyword evidence="3" id="KW-1185">Reference proteome</keyword>
<protein>
    <recommendedName>
        <fullName evidence="4">Bursicon subunit alpha</fullName>
    </recommendedName>
</protein>
<comment type="caution">
    <text evidence="2">The sequence shown here is derived from an EMBL/GenBank/DDBJ whole genome shotgun (WGS) entry which is preliminary data.</text>
</comment>
<dbReference type="Proteomes" id="UP000821853">
    <property type="component" value="Unassembled WGS sequence"/>
</dbReference>
<feature type="compositionally biased region" description="Low complexity" evidence="1">
    <location>
        <begin position="95"/>
        <end position="110"/>
    </location>
</feature>
<feature type="region of interest" description="Disordered" evidence="1">
    <location>
        <begin position="93"/>
        <end position="125"/>
    </location>
</feature>
<dbReference type="VEuPathDB" id="VectorBase:HLOH_064013"/>
<accession>A0A9J6HCB5</accession>
<dbReference type="EMBL" id="JABSTR010002776">
    <property type="protein sequence ID" value="KAH9384617.1"/>
    <property type="molecule type" value="Genomic_DNA"/>
</dbReference>